<dbReference type="GO" id="GO:0032259">
    <property type="term" value="P:methylation"/>
    <property type="evidence" value="ECO:0007669"/>
    <property type="project" value="UniProtKB-KW"/>
</dbReference>
<dbReference type="GO" id="GO:0008168">
    <property type="term" value="F:methyltransferase activity"/>
    <property type="evidence" value="ECO:0007669"/>
    <property type="project" value="UniProtKB-KW"/>
</dbReference>
<dbReference type="Gene3D" id="3.40.50.150">
    <property type="entry name" value="Vaccinia Virus protein VP39"/>
    <property type="match status" value="1"/>
</dbReference>
<keyword evidence="3" id="KW-1185">Reference proteome</keyword>
<dbReference type="Proteomes" id="UP001595834">
    <property type="component" value="Unassembled WGS sequence"/>
</dbReference>
<proteinExistence type="predicted"/>
<name>A0ABV9UXI7_9ACTN</name>
<keyword evidence="2" id="KW-0808">Transferase</keyword>
<protein>
    <submittedName>
        <fullName evidence="2">Methyltransferase</fullName>
    </submittedName>
</protein>
<feature type="domain" description="Methyltransferase small" evidence="1">
    <location>
        <begin position="96"/>
        <end position="202"/>
    </location>
</feature>
<dbReference type="InterPro" id="IPR007848">
    <property type="entry name" value="Small_mtfrase_dom"/>
</dbReference>
<evidence type="ECO:0000313" key="3">
    <source>
        <dbReference type="Proteomes" id="UP001595834"/>
    </source>
</evidence>
<dbReference type="InterPro" id="IPR029063">
    <property type="entry name" value="SAM-dependent_MTases_sf"/>
</dbReference>
<sequence>MKISDAVLDVLSRAHTDGPRLSLFEQLDRSEYLAVDKVLKAAGGKWNRSAGAHLFPTSAADAVEALLLTGEVCRPQDFGYFPTPAPVVEKLLSLADLRAGDEVLEPSAGRGAIAAEAARTCPVDCIELLADNAQHIANAGYARSVTVADFLTLPAEPRYDRVVMNPPFARQADIDHVTHALSFLRSHGRLTAVMSAALTFRTNAQTANFRALIERSGGSVHALPDGAFKPSGTAVRAVLVTIPAP</sequence>
<reference evidence="3" key="1">
    <citation type="journal article" date="2019" name="Int. J. Syst. Evol. Microbiol.">
        <title>The Global Catalogue of Microorganisms (GCM) 10K type strain sequencing project: providing services to taxonomists for standard genome sequencing and annotation.</title>
        <authorList>
            <consortium name="The Broad Institute Genomics Platform"/>
            <consortium name="The Broad Institute Genome Sequencing Center for Infectious Disease"/>
            <person name="Wu L."/>
            <person name="Ma J."/>
        </authorList>
    </citation>
    <scope>NUCLEOTIDE SEQUENCE [LARGE SCALE GENOMIC DNA]</scope>
    <source>
        <strain evidence="3">CCM 7224</strain>
    </source>
</reference>
<evidence type="ECO:0000313" key="2">
    <source>
        <dbReference type="EMBL" id="MFC4961087.1"/>
    </source>
</evidence>
<dbReference type="CDD" id="cd02440">
    <property type="entry name" value="AdoMet_MTases"/>
    <property type="match status" value="1"/>
</dbReference>
<organism evidence="2 3">
    <name type="scientific">Streptomyces mauvecolor</name>
    <dbReference type="NCBI Taxonomy" id="58345"/>
    <lineage>
        <taxon>Bacteria</taxon>
        <taxon>Bacillati</taxon>
        <taxon>Actinomycetota</taxon>
        <taxon>Actinomycetes</taxon>
        <taxon>Kitasatosporales</taxon>
        <taxon>Streptomycetaceae</taxon>
        <taxon>Streptomyces</taxon>
    </lineage>
</organism>
<comment type="caution">
    <text evidence="2">The sequence shown here is derived from an EMBL/GenBank/DDBJ whole genome shotgun (WGS) entry which is preliminary data.</text>
</comment>
<dbReference type="SUPFAM" id="SSF53335">
    <property type="entry name" value="S-adenosyl-L-methionine-dependent methyltransferases"/>
    <property type="match status" value="1"/>
</dbReference>
<accession>A0ABV9UXI7</accession>
<gene>
    <name evidence="2" type="ORF">ACFPFX_32835</name>
</gene>
<dbReference type="InterPro" id="IPR002052">
    <property type="entry name" value="DNA_methylase_N6_adenine_CS"/>
</dbReference>
<dbReference type="EMBL" id="JBHSIZ010000042">
    <property type="protein sequence ID" value="MFC4961087.1"/>
    <property type="molecule type" value="Genomic_DNA"/>
</dbReference>
<dbReference type="PRINTS" id="PR00507">
    <property type="entry name" value="N12N6MTFRASE"/>
</dbReference>
<dbReference type="Pfam" id="PF05175">
    <property type="entry name" value="MTS"/>
    <property type="match status" value="1"/>
</dbReference>
<evidence type="ECO:0000259" key="1">
    <source>
        <dbReference type="Pfam" id="PF05175"/>
    </source>
</evidence>
<dbReference type="RefSeq" id="WP_344380679.1">
    <property type="nucleotide sequence ID" value="NZ_BAAASQ010000052.1"/>
</dbReference>
<keyword evidence="2" id="KW-0489">Methyltransferase</keyword>
<dbReference type="PROSITE" id="PS00092">
    <property type="entry name" value="N6_MTASE"/>
    <property type="match status" value="1"/>
</dbReference>